<reference evidence="1 2" key="1">
    <citation type="submission" date="2023-07" db="EMBL/GenBank/DDBJ databases">
        <title>Genomic Encyclopedia of Type Strains, Phase IV (KMG-IV): sequencing the most valuable type-strain genomes for metagenomic binning, comparative biology and taxonomic classification.</title>
        <authorList>
            <person name="Goeker M."/>
        </authorList>
    </citation>
    <scope>NUCLEOTIDE SEQUENCE [LARGE SCALE GENOMIC DNA]</scope>
    <source>
        <strain evidence="1 2">DSM 19092</strain>
    </source>
</reference>
<dbReference type="InterPro" id="IPR038193">
    <property type="entry name" value="Mistic_sf"/>
</dbReference>
<evidence type="ECO:0000313" key="1">
    <source>
        <dbReference type="EMBL" id="MDQ0163885.1"/>
    </source>
</evidence>
<accession>A0ABT9VSB8</accession>
<organism evidence="1 2">
    <name type="scientific">Aeribacillus alveayuensis</name>
    <dbReference type="NCBI Taxonomy" id="279215"/>
    <lineage>
        <taxon>Bacteria</taxon>
        <taxon>Bacillati</taxon>
        <taxon>Bacillota</taxon>
        <taxon>Bacilli</taxon>
        <taxon>Bacillales</taxon>
        <taxon>Bacillaceae</taxon>
        <taxon>Aeribacillus</taxon>
    </lineage>
</organism>
<evidence type="ECO:0000313" key="2">
    <source>
        <dbReference type="Proteomes" id="UP001225646"/>
    </source>
</evidence>
<keyword evidence="2" id="KW-1185">Reference proteome</keyword>
<name>A0ABT9VSB8_9BACI</name>
<protein>
    <recommendedName>
        <fullName evidence="3">Atypical membrane-integrating protein (Mistic protein)</fullName>
    </recommendedName>
</protein>
<dbReference type="RefSeq" id="WP_419152822.1">
    <property type="nucleotide sequence ID" value="NZ_JAUSTR010000029.1"/>
</dbReference>
<gene>
    <name evidence="1" type="ORF">J2S06_003013</name>
</gene>
<dbReference type="Pfam" id="PF11458">
    <property type="entry name" value="Mistic"/>
    <property type="match status" value="1"/>
</dbReference>
<dbReference type="Gene3D" id="1.10.220.90">
    <property type="entry name" value="Mistic"/>
    <property type="match status" value="1"/>
</dbReference>
<dbReference type="EMBL" id="JAUSTR010000029">
    <property type="protein sequence ID" value="MDQ0163885.1"/>
    <property type="molecule type" value="Genomic_DNA"/>
</dbReference>
<comment type="caution">
    <text evidence="1">The sequence shown here is derived from an EMBL/GenBank/DDBJ whole genome shotgun (WGS) entry which is preliminary data.</text>
</comment>
<proteinExistence type="predicted"/>
<dbReference type="InterPro" id="IPR021078">
    <property type="entry name" value="Membrane-integrating_Mistic"/>
</dbReference>
<sequence>MRVTEEEKNQLSDSIDKMNEALDIFIQLYNESEVDEKLIEFSEETTKAIRSAISVYGKETVEKKINTIIHEIFSFIKE</sequence>
<evidence type="ECO:0008006" key="3">
    <source>
        <dbReference type="Google" id="ProtNLM"/>
    </source>
</evidence>
<dbReference type="Proteomes" id="UP001225646">
    <property type="component" value="Unassembled WGS sequence"/>
</dbReference>